<evidence type="ECO:0000256" key="4">
    <source>
        <dbReference type="ARBA" id="ARBA00022692"/>
    </source>
</evidence>
<keyword evidence="9" id="KW-0472">Membrane</keyword>
<keyword evidence="6" id="KW-0630">Potassium</keyword>
<evidence type="ECO:0000256" key="2">
    <source>
        <dbReference type="ARBA" id="ARBA00022448"/>
    </source>
</evidence>
<dbReference type="GO" id="GO:0005267">
    <property type="term" value="F:potassium channel activity"/>
    <property type="evidence" value="ECO:0007669"/>
    <property type="project" value="UniProtKB-KW"/>
</dbReference>
<dbReference type="InterPro" id="IPR036291">
    <property type="entry name" value="NAD(P)-bd_dom_sf"/>
</dbReference>
<reference evidence="12" key="1">
    <citation type="journal article" date="2014" name="Front. Microbiol.">
        <title>High frequency of phylogenetically diverse reductive dehalogenase-homologous genes in deep subseafloor sedimentary metagenomes.</title>
        <authorList>
            <person name="Kawai M."/>
            <person name="Futagami T."/>
            <person name="Toyoda A."/>
            <person name="Takaki Y."/>
            <person name="Nishi S."/>
            <person name="Hori S."/>
            <person name="Arai W."/>
            <person name="Tsubouchi T."/>
            <person name="Morono Y."/>
            <person name="Uchiyama I."/>
            <person name="Ito T."/>
            <person name="Fujiyama A."/>
            <person name="Inagaki F."/>
            <person name="Takami H."/>
        </authorList>
    </citation>
    <scope>NUCLEOTIDE SEQUENCE</scope>
    <source>
        <strain evidence="12">Expedition CK06-06</strain>
    </source>
</reference>
<dbReference type="Pfam" id="PF22614">
    <property type="entry name" value="Slo-like_RCK"/>
    <property type="match status" value="1"/>
</dbReference>
<evidence type="ECO:0000256" key="9">
    <source>
        <dbReference type="ARBA" id="ARBA00023136"/>
    </source>
</evidence>
<evidence type="ECO:0000259" key="11">
    <source>
        <dbReference type="PROSITE" id="PS51201"/>
    </source>
</evidence>
<dbReference type="EMBL" id="BARU01012021">
    <property type="protein sequence ID" value="GAH36088.1"/>
    <property type="molecule type" value="Genomic_DNA"/>
</dbReference>
<comment type="subcellular location">
    <subcellularLocation>
        <location evidence="1">Membrane</location>
        <topology evidence="1">Multi-pass membrane protein</topology>
    </subcellularLocation>
</comment>
<keyword evidence="10" id="KW-0407">Ion channel</keyword>
<keyword evidence="4" id="KW-0812">Transmembrane</keyword>
<keyword evidence="5" id="KW-0631">Potassium channel</keyword>
<dbReference type="PANTHER" id="PTHR10027">
    <property type="entry name" value="CALCIUM-ACTIVATED POTASSIUM CHANNEL ALPHA CHAIN"/>
    <property type="match status" value="1"/>
</dbReference>
<keyword evidence="8" id="KW-0406">Ion transport</keyword>
<dbReference type="Gene3D" id="3.40.50.720">
    <property type="entry name" value="NAD(P)-binding Rossmann-like Domain"/>
    <property type="match status" value="1"/>
</dbReference>
<name>X1GSV6_9ZZZZ</name>
<dbReference type="GO" id="GO:0016020">
    <property type="term" value="C:membrane"/>
    <property type="evidence" value="ECO:0007669"/>
    <property type="project" value="UniProtKB-SubCell"/>
</dbReference>
<dbReference type="InterPro" id="IPR003148">
    <property type="entry name" value="RCK_N"/>
</dbReference>
<dbReference type="InterPro" id="IPR047871">
    <property type="entry name" value="K_chnl_Slo-like"/>
</dbReference>
<evidence type="ECO:0000256" key="1">
    <source>
        <dbReference type="ARBA" id="ARBA00004141"/>
    </source>
</evidence>
<organism evidence="12">
    <name type="scientific">marine sediment metagenome</name>
    <dbReference type="NCBI Taxonomy" id="412755"/>
    <lineage>
        <taxon>unclassified sequences</taxon>
        <taxon>metagenomes</taxon>
        <taxon>ecological metagenomes</taxon>
    </lineage>
</organism>
<keyword evidence="2" id="KW-0813">Transport</keyword>
<evidence type="ECO:0000256" key="5">
    <source>
        <dbReference type="ARBA" id="ARBA00022826"/>
    </source>
</evidence>
<comment type="caution">
    <text evidence="12">The sequence shown here is derived from an EMBL/GenBank/DDBJ whole genome shotgun (WGS) entry which is preliminary data.</text>
</comment>
<protein>
    <recommendedName>
        <fullName evidence="11">RCK N-terminal domain-containing protein</fullName>
    </recommendedName>
</protein>
<accession>X1GSV6</accession>
<dbReference type="SUPFAM" id="SSF51735">
    <property type="entry name" value="NAD(P)-binding Rossmann-fold domains"/>
    <property type="match status" value="1"/>
</dbReference>
<keyword evidence="7" id="KW-1133">Transmembrane helix</keyword>
<evidence type="ECO:0000256" key="8">
    <source>
        <dbReference type="ARBA" id="ARBA00023065"/>
    </source>
</evidence>
<evidence type="ECO:0000256" key="3">
    <source>
        <dbReference type="ARBA" id="ARBA00022538"/>
    </source>
</evidence>
<gene>
    <name evidence="12" type="ORF">S03H2_22348</name>
</gene>
<feature type="domain" description="RCK N-terminal" evidence="11">
    <location>
        <begin position="7"/>
        <end position="151"/>
    </location>
</feature>
<sequence length="182" mass="20205">MPPKNLSNHIVICNWSEKCISIVRELRAKALKLKKPIVIISDGINEKSFPELDELEEFRNVYLVKGDPAYELNLKRANITDGFSCIILSQQNAGSYADAQSVLIAMTVKQLCEEKGCRKVHIVAEAVDPKNFEHLKKAGCDEIVSAGDFALRIIEGKAYVNDEVVAEGEFTAMVVEKGKPLK</sequence>
<evidence type="ECO:0000313" key="12">
    <source>
        <dbReference type="EMBL" id="GAH36088.1"/>
    </source>
</evidence>
<evidence type="ECO:0000256" key="10">
    <source>
        <dbReference type="ARBA" id="ARBA00023303"/>
    </source>
</evidence>
<keyword evidence="3" id="KW-0633">Potassium transport</keyword>
<evidence type="ECO:0000256" key="7">
    <source>
        <dbReference type="ARBA" id="ARBA00022989"/>
    </source>
</evidence>
<proteinExistence type="predicted"/>
<evidence type="ECO:0000256" key="6">
    <source>
        <dbReference type="ARBA" id="ARBA00022958"/>
    </source>
</evidence>
<dbReference type="PANTHER" id="PTHR10027:SF10">
    <property type="entry name" value="SLOWPOKE 2, ISOFORM D"/>
    <property type="match status" value="1"/>
</dbReference>
<dbReference type="AlphaFoldDB" id="X1GSV6"/>
<dbReference type="PROSITE" id="PS51201">
    <property type="entry name" value="RCK_N"/>
    <property type="match status" value="1"/>
</dbReference>